<reference evidence="1" key="1">
    <citation type="journal article" date="2021" name="Arch. Microbiol.">
        <title>Methyloradius palustris gen. nov., sp. nov., a methanol-oxidizing bacterium isolated from snow.</title>
        <authorList>
            <person name="Miyadera T."/>
            <person name="Kojima H."/>
            <person name="Fukui M."/>
        </authorList>
    </citation>
    <scope>NUCLEOTIDE SEQUENCE</scope>
    <source>
        <strain evidence="1">Zm11</strain>
    </source>
</reference>
<dbReference type="EMBL" id="AP024110">
    <property type="protein sequence ID" value="BCM24607.1"/>
    <property type="molecule type" value="Genomic_DNA"/>
</dbReference>
<dbReference type="RefSeq" id="WP_221765120.1">
    <property type="nucleotide sequence ID" value="NZ_AP024110.1"/>
</dbReference>
<accession>A0A8D5G7J8</accession>
<name>A0A8D5G7J8_9PROT</name>
<gene>
    <name evidence="1" type="ORF">ZMTM_08660</name>
</gene>
<organism evidence="1 2">
    <name type="scientific">Methyloradius palustris</name>
    <dbReference type="NCBI Taxonomy" id="2778876"/>
    <lineage>
        <taxon>Bacteria</taxon>
        <taxon>Pseudomonadati</taxon>
        <taxon>Pseudomonadota</taxon>
        <taxon>Betaproteobacteria</taxon>
        <taxon>Nitrosomonadales</taxon>
        <taxon>Methylophilaceae</taxon>
        <taxon>Methyloradius</taxon>
    </lineage>
</organism>
<dbReference type="AlphaFoldDB" id="A0A8D5G7J8"/>
<evidence type="ECO:0000313" key="1">
    <source>
        <dbReference type="EMBL" id="BCM24607.1"/>
    </source>
</evidence>
<proteinExistence type="predicted"/>
<dbReference type="Proteomes" id="UP000826722">
    <property type="component" value="Chromosome"/>
</dbReference>
<dbReference type="KEGG" id="mpau:ZMTM_08660"/>
<sequence>MTTHSVPSQYLGMWRRTLLEQAGVIDTSTLVLVIQTEQYHADIRIPSDRPDFKDVKYLADCASEQLRWLATQQGFTGITEINGDISQWLRDHDYQPSNGQRDIGEMTFESEDVIVEIGIEAEYREIWQKIKDSQFNLSVSHIAGVDRHGYELPARLFTAGKQFAYVRPRSTVLPKSASFLEAIDTVKPSRELLLDWLDFEISFGEIQDKGFGKILHSTLPFREQEMMSLM</sequence>
<keyword evidence="2" id="KW-1185">Reference proteome</keyword>
<evidence type="ECO:0000313" key="2">
    <source>
        <dbReference type="Proteomes" id="UP000826722"/>
    </source>
</evidence>
<protein>
    <submittedName>
        <fullName evidence="1">Uncharacterized protein</fullName>
    </submittedName>
</protein>